<organism evidence="4">
    <name type="scientific">Timema bartmani</name>
    <dbReference type="NCBI Taxonomy" id="61472"/>
    <lineage>
        <taxon>Eukaryota</taxon>
        <taxon>Metazoa</taxon>
        <taxon>Ecdysozoa</taxon>
        <taxon>Arthropoda</taxon>
        <taxon>Hexapoda</taxon>
        <taxon>Insecta</taxon>
        <taxon>Pterygota</taxon>
        <taxon>Neoptera</taxon>
        <taxon>Polyneoptera</taxon>
        <taxon>Phasmatodea</taxon>
        <taxon>Timematodea</taxon>
        <taxon>Timematoidea</taxon>
        <taxon>Timematidae</taxon>
        <taxon>Timema</taxon>
    </lineage>
</organism>
<dbReference type="PROSITE" id="PS50219">
    <property type="entry name" value="CNH"/>
    <property type="match status" value="1"/>
</dbReference>
<evidence type="ECO:0008006" key="5">
    <source>
        <dbReference type="Google" id="ProtNLM"/>
    </source>
</evidence>
<dbReference type="GO" id="GO:0005096">
    <property type="term" value="F:GTPase activator activity"/>
    <property type="evidence" value="ECO:0007669"/>
    <property type="project" value="UniProtKB-KW"/>
</dbReference>
<dbReference type="PROSITE" id="PS50085">
    <property type="entry name" value="RAPGAP"/>
    <property type="match status" value="1"/>
</dbReference>
<dbReference type="InterPro" id="IPR000331">
    <property type="entry name" value="Rap/Ran_GAP_dom"/>
</dbReference>
<accession>A0A7R9ETI0</accession>
<evidence type="ECO:0000259" key="2">
    <source>
        <dbReference type="PROSITE" id="PS50085"/>
    </source>
</evidence>
<dbReference type="Pfam" id="PF02145">
    <property type="entry name" value="Rap_GAP"/>
    <property type="match status" value="1"/>
</dbReference>
<dbReference type="PANTHER" id="PTHR15711:SF62">
    <property type="entry name" value="GTPASE-ACTIVATING RAP_RAN-GAP DOMAIN-LIKE PROTEIN 3"/>
    <property type="match status" value="1"/>
</dbReference>
<feature type="domain" description="Rap-GAP" evidence="2">
    <location>
        <begin position="46"/>
        <end position="274"/>
    </location>
</feature>
<name>A0A7R9ETI0_9NEOP</name>
<dbReference type="InterPro" id="IPR050989">
    <property type="entry name" value="Rap1_Ran_GAP"/>
</dbReference>
<dbReference type="SUPFAM" id="SSF111347">
    <property type="entry name" value="Rap/Ran-GAP"/>
    <property type="match status" value="1"/>
</dbReference>
<dbReference type="AlphaFoldDB" id="A0A7R9ETI0"/>
<feature type="domain" description="CNH" evidence="3">
    <location>
        <begin position="356"/>
        <end position="645"/>
    </location>
</feature>
<evidence type="ECO:0000256" key="1">
    <source>
        <dbReference type="ARBA" id="ARBA00022468"/>
    </source>
</evidence>
<evidence type="ECO:0000313" key="4">
    <source>
        <dbReference type="EMBL" id="CAD7441118.1"/>
    </source>
</evidence>
<sequence>MVLYEELKCLHGVTWRSSIVYTVLHEGEEGKNKIRSPEDIAIVRTQQTYDGQADSEARSFVCLYRGVNAEEPILDSSVVELCCAKPNVPESGSPEFERFVHLLGDKVRLKGWDKYRGGLDVKGDMTGKHSVYTIYEGHEVMFHVSTMLPYSKDNRQQVERKRHIGNDIVNIVFLDGGPTQMNHFNPSFIKSQFTHVFSLVTHVPEDNSYRLAVYSEESVPLFGPSLPCPPLFRDSQEFREFLLVKLINGEKAAFNTPTFAQKRERTLDMLIKDLYGEQMNEGRGAMLNRRAFSDVLPDPPRSSRRKEEARQVEFVRIGQALKLDTIVKGDAPTSLATTGLFKRAPWEPHCFYPDFSHEIVCGDSWGDSRLLVATEDGVFLVEESSSHRLIFDKTVAVKQLHVVEAHGILLFRVDKGRDSKIHVFRLSDFDGELSGETTARGRADLKEHRLERTRGCQMYVISRPGGSHLRMEIQVSESPTLLTLVDSSLGGSGGGVDSSYICVGYRHQFDLVNERSGEVSRLHLVEGSRSHLVAAIDLYEDEEPELLLCYNRESGAGHGGERENPLSVLDCDLHTCHFQKISEENVRTEFDFHWNSVPSAIVCAFPYIFAFTTDSMEIRLIINGNLVQNMIMPKLTLICSKVQMAWL</sequence>
<protein>
    <recommendedName>
        <fullName evidence="5">GTPase-activating Rap/Ran-GAP domain-like protein 3</fullName>
    </recommendedName>
</protein>
<dbReference type="Pfam" id="PF00780">
    <property type="entry name" value="CNH"/>
    <property type="match status" value="2"/>
</dbReference>
<dbReference type="PANTHER" id="PTHR15711">
    <property type="entry name" value="RAP GTPASE-ACTIVATING PROTEIN"/>
    <property type="match status" value="1"/>
</dbReference>
<keyword evidence="1" id="KW-0343">GTPase activation</keyword>
<dbReference type="EMBL" id="OD565210">
    <property type="protein sequence ID" value="CAD7441118.1"/>
    <property type="molecule type" value="Genomic_DNA"/>
</dbReference>
<dbReference type="Gene3D" id="3.40.50.11210">
    <property type="entry name" value="Rap/Ran-GAP"/>
    <property type="match status" value="1"/>
</dbReference>
<reference evidence="4" key="1">
    <citation type="submission" date="2020-11" db="EMBL/GenBank/DDBJ databases">
        <authorList>
            <person name="Tran Van P."/>
        </authorList>
    </citation>
    <scope>NUCLEOTIDE SEQUENCE</scope>
</reference>
<evidence type="ECO:0000259" key="3">
    <source>
        <dbReference type="PROSITE" id="PS50219"/>
    </source>
</evidence>
<proteinExistence type="predicted"/>
<dbReference type="GO" id="GO:0051056">
    <property type="term" value="P:regulation of small GTPase mediated signal transduction"/>
    <property type="evidence" value="ECO:0007669"/>
    <property type="project" value="InterPro"/>
</dbReference>
<dbReference type="InterPro" id="IPR001180">
    <property type="entry name" value="CNH_dom"/>
</dbReference>
<dbReference type="InterPro" id="IPR035974">
    <property type="entry name" value="Rap/Ran-GAP_sf"/>
</dbReference>
<gene>
    <name evidence="4" type="ORF">TBIB3V08_LOCUS3592</name>
</gene>